<accession>A0A412IVA9</accession>
<dbReference type="PIRSF" id="PIRSF002937">
    <property type="entry name" value="Res_reg_Spo0A"/>
    <property type="match status" value="1"/>
</dbReference>
<dbReference type="PANTHER" id="PTHR44591:SF3">
    <property type="entry name" value="RESPONSE REGULATORY DOMAIN-CONTAINING PROTEIN"/>
    <property type="match status" value="1"/>
</dbReference>
<sequence length="270" mass="30334">MGNKGFNIVIADGDSTQIAKQIATYASRDEMRVVDMVSTGDEAIESIKINKPDIVILDICLTGIDGLGVMEHISELPEYKDTTFVVLTSVSSQRLIRCAFEMGATYYILKPYNPVQLVARLRQMYIKKQESSAKITDNLTCLTEKNLNHRIDNTIESDVTDIIRDIGIPANIKGYQYIREGIIMAVHDVNMLNYITKLLYPTIAKKYKTTSSSVERAIRHAIEVAWSRGQIDTINDLFGYTVNAGKGKPTNSEFIALIADKLRIEYKKRA</sequence>
<keyword evidence="4 14" id="KW-0678">Repressor</keyword>
<evidence type="ECO:0000256" key="7">
    <source>
        <dbReference type="ARBA" id="ARBA00022969"/>
    </source>
</evidence>
<dbReference type="InterPro" id="IPR016032">
    <property type="entry name" value="Sig_transdc_resp-reg_C-effctor"/>
</dbReference>
<evidence type="ECO:0000256" key="9">
    <source>
        <dbReference type="ARBA" id="ARBA00023015"/>
    </source>
</evidence>
<evidence type="ECO:0000256" key="14">
    <source>
        <dbReference type="PIRNR" id="PIRNR002937"/>
    </source>
</evidence>
<comment type="cofactor">
    <cofactor evidence="14 15">
        <name>Ca(2+)</name>
        <dbReference type="ChEBI" id="CHEBI:29108"/>
    </cofactor>
    <text evidence="14 15">Binds 1 Ca(2+) ion per subunit.</text>
</comment>
<organism evidence="18 19">
    <name type="scientific">Coprococcus eutactus</name>
    <dbReference type="NCBI Taxonomy" id="33043"/>
    <lineage>
        <taxon>Bacteria</taxon>
        <taxon>Bacillati</taxon>
        <taxon>Bacillota</taxon>
        <taxon>Clostridia</taxon>
        <taxon>Lachnospirales</taxon>
        <taxon>Lachnospiraceae</taxon>
        <taxon>Coprococcus</taxon>
    </lineage>
</organism>
<keyword evidence="5 16" id="KW-0597">Phosphoprotein</keyword>
<evidence type="ECO:0000256" key="2">
    <source>
        <dbReference type="ARBA" id="ARBA00018672"/>
    </source>
</evidence>
<comment type="function">
    <text evidence="13 14">May play the central regulatory role in sporulation. It may be an element of the effector pathway responsible for the activation of sporulation genes in response to nutritional stress. Spo0A may act in concert with spo0H (a sigma factor) to control the expression of some genes that are critical to the sporulation process.</text>
</comment>
<evidence type="ECO:0000313" key="18">
    <source>
        <dbReference type="EMBL" id="RGS44019.1"/>
    </source>
</evidence>
<keyword evidence="3 14" id="KW-0963">Cytoplasm</keyword>
<protein>
    <recommendedName>
        <fullName evidence="2 14">Stage 0 sporulation protein A homolog</fullName>
    </recommendedName>
</protein>
<dbReference type="GO" id="GO:0000160">
    <property type="term" value="P:phosphorelay signal transduction system"/>
    <property type="evidence" value="ECO:0007669"/>
    <property type="project" value="UniProtKB-UniRule"/>
</dbReference>
<comment type="caution">
    <text evidence="18">The sequence shown here is derived from an EMBL/GenBank/DDBJ whole genome shotgun (WGS) entry which is preliminary data.</text>
</comment>
<dbReference type="InterPro" id="IPR011006">
    <property type="entry name" value="CheY-like_superfamily"/>
</dbReference>
<dbReference type="Gene3D" id="1.10.10.10">
    <property type="entry name" value="Winged helix-like DNA-binding domain superfamily/Winged helix DNA-binding domain"/>
    <property type="match status" value="1"/>
</dbReference>
<evidence type="ECO:0000256" key="12">
    <source>
        <dbReference type="ARBA" id="ARBA00023163"/>
    </source>
</evidence>
<dbReference type="SUPFAM" id="SSF52172">
    <property type="entry name" value="CheY-like"/>
    <property type="match status" value="1"/>
</dbReference>
<keyword evidence="14 15" id="KW-0479">Metal-binding</keyword>
<dbReference type="InterPro" id="IPR001789">
    <property type="entry name" value="Sig_transdc_resp-reg_receiver"/>
</dbReference>
<dbReference type="InterPro" id="IPR050595">
    <property type="entry name" value="Bact_response_regulator"/>
</dbReference>
<dbReference type="InterPro" id="IPR012052">
    <property type="entry name" value="Spore_0_A"/>
</dbReference>
<dbReference type="GO" id="GO:0005737">
    <property type="term" value="C:cytoplasm"/>
    <property type="evidence" value="ECO:0007669"/>
    <property type="project" value="UniProtKB-SubCell"/>
</dbReference>
<dbReference type="PROSITE" id="PS50110">
    <property type="entry name" value="RESPONSE_REGULATORY"/>
    <property type="match status" value="1"/>
</dbReference>
<evidence type="ECO:0000256" key="13">
    <source>
        <dbReference type="ARBA" id="ARBA00024867"/>
    </source>
</evidence>
<gene>
    <name evidence="18" type="primary">spo0A</name>
    <name evidence="18" type="ORF">DWX94_01060</name>
</gene>
<dbReference type="AlphaFoldDB" id="A0A412IVA9"/>
<name>A0A412IVA9_9FIRM</name>
<evidence type="ECO:0000256" key="16">
    <source>
        <dbReference type="PROSITE-ProRule" id="PRU00169"/>
    </source>
</evidence>
<evidence type="ECO:0000256" key="15">
    <source>
        <dbReference type="PIRSR" id="PIRSR002937-1"/>
    </source>
</evidence>
<evidence type="ECO:0000256" key="11">
    <source>
        <dbReference type="ARBA" id="ARBA00023159"/>
    </source>
</evidence>
<reference evidence="18 19" key="1">
    <citation type="submission" date="2018-08" db="EMBL/GenBank/DDBJ databases">
        <title>A genome reference for cultivated species of the human gut microbiota.</title>
        <authorList>
            <person name="Zou Y."/>
            <person name="Xue W."/>
            <person name="Luo G."/>
        </authorList>
    </citation>
    <scope>NUCLEOTIDE SEQUENCE [LARGE SCALE GENOMIC DNA]</scope>
    <source>
        <strain evidence="18 19">AF22-21</strain>
    </source>
</reference>
<feature type="binding site" evidence="15">
    <location>
        <position position="14"/>
    </location>
    <ligand>
        <name>Ca(2+)</name>
        <dbReference type="ChEBI" id="CHEBI:29108"/>
    </ligand>
</feature>
<keyword evidence="10 14" id="KW-0238">DNA-binding</keyword>
<dbReference type="Gene3D" id="3.40.50.2300">
    <property type="match status" value="1"/>
</dbReference>
<dbReference type="PANTHER" id="PTHR44591">
    <property type="entry name" value="STRESS RESPONSE REGULATOR PROTEIN 1"/>
    <property type="match status" value="1"/>
</dbReference>
<keyword evidence="6 14" id="KW-0106">Calcium</keyword>
<dbReference type="GeneID" id="92831859"/>
<dbReference type="InterPro" id="IPR014879">
    <property type="entry name" value="Spo0A_C"/>
</dbReference>
<dbReference type="OrthoDB" id="9793299at2"/>
<dbReference type="GO" id="GO:0030435">
    <property type="term" value="P:sporulation resulting in formation of a cellular spore"/>
    <property type="evidence" value="ECO:0007669"/>
    <property type="project" value="UniProtKB-UniRule"/>
</dbReference>
<dbReference type="GO" id="GO:0051606">
    <property type="term" value="P:detection of stimulus"/>
    <property type="evidence" value="ECO:0007669"/>
    <property type="project" value="UniProtKB-UniRule"/>
</dbReference>
<dbReference type="SMART" id="SM00448">
    <property type="entry name" value="REC"/>
    <property type="match status" value="1"/>
</dbReference>
<dbReference type="SUPFAM" id="SSF46894">
    <property type="entry name" value="C-terminal effector domain of the bipartite response regulators"/>
    <property type="match status" value="1"/>
</dbReference>
<dbReference type="InterPro" id="IPR036388">
    <property type="entry name" value="WH-like_DNA-bd_sf"/>
</dbReference>
<evidence type="ECO:0000256" key="6">
    <source>
        <dbReference type="ARBA" id="ARBA00022837"/>
    </source>
</evidence>
<keyword evidence="7 14" id="KW-0749">Sporulation</keyword>
<evidence type="ECO:0000256" key="4">
    <source>
        <dbReference type="ARBA" id="ARBA00022491"/>
    </source>
</evidence>
<dbReference type="RefSeq" id="WP_004848925.1">
    <property type="nucleotide sequence ID" value="NZ_CP102278.1"/>
</dbReference>
<comment type="subcellular location">
    <subcellularLocation>
        <location evidence="1 14">Cytoplasm</location>
    </subcellularLocation>
</comment>
<keyword evidence="11 14" id="KW-0010">Activator</keyword>
<dbReference type="Proteomes" id="UP000283295">
    <property type="component" value="Unassembled WGS sequence"/>
</dbReference>
<keyword evidence="9 14" id="KW-0805">Transcription regulation</keyword>
<dbReference type="GO" id="GO:0003677">
    <property type="term" value="F:DNA binding"/>
    <property type="evidence" value="ECO:0007669"/>
    <property type="project" value="UniProtKB-KW"/>
</dbReference>
<dbReference type="Pfam" id="PF00072">
    <property type="entry name" value="Response_reg"/>
    <property type="match status" value="1"/>
</dbReference>
<dbReference type="EMBL" id="QRVK01000002">
    <property type="protein sequence ID" value="RGS44019.1"/>
    <property type="molecule type" value="Genomic_DNA"/>
</dbReference>
<feature type="modified residue" description="4-aspartylphosphate" evidence="16">
    <location>
        <position position="58"/>
    </location>
</feature>
<evidence type="ECO:0000313" key="19">
    <source>
        <dbReference type="Proteomes" id="UP000283295"/>
    </source>
</evidence>
<dbReference type="NCBIfam" id="TIGR02875">
    <property type="entry name" value="spore_0_A"/>
    <property type="match status" value="1"/>
</dbReference>
<evidence type="ECO:0000256" key="10">
    <source>
        <dbReference type="ARBA" id="ARBA00023125"/>
    </source>
</evidence>
<dbReference type="GO" id="GO:0042173">
    <property type="term" value="P:regulation of sporulation resulting in formation of a cellular spore"/>
    <property type="evidence" value="ECO:0007669"/>
    <property type="project" value="InterPro"/>
</dbReference>
<dbReference type="GO" id="GO:0005509">
    <property type="term" value="F:calcium ion binding"/>
    <property type="evidence" value="ECO:0007669"/>
    <property type="project" value="UniProtKB-UniRule"/>
</dbReference>
<dbReference type="Pfam" id="PF08769">
    <property type="entry name" value="Spo0A_C"/>
    <property type="match status" value="1"/>
</dbReference>
<keyword evidence="8 14" id="KW-0902">Two-component regulatory system</keyword>
<evidence type="ECO:0000256" key="5">
    <source>
        <dbReference type="ARBA" id="ARBA00022553"/>
    </source>
</evidence>
<feature type="binding site" evidence="15">
    <location>
        <position position="58"/>
    </location>
    <ligand>
        <name>Ca(2+)</name>
        <dbReference type="ChEBI" id="CHEBI:29108"/>
    </ligand>
</feature>
<feature type="binding site" evidence="15">
    <location>
        <position position="12"/>
    </location>
    <ligand>
        <name>Ca(2+)</name>
        <dbReference type="ChEBI" id="CHEBI:29108"/>
    </ligand>
</feature>
<evidence type="ECO:0000256" key="1">
    <source>
        <dbReference type="ARBA" id="ARBA00004496"/>
    </source>
</evidence>
<evidence type="ECO:0000256" key="8">
    <source>
        <dbReference type="ARBA" id="ARBA00023012"/>
    </source>
</evidence>
<proteinExistence type="predicted"/>
<evidence type="ECO:0000256" key="3">
    <source>
        <dbReference type="ARBA" id="ARBA00022490"/>
    </source>
</evidence>
<keyword evidence="12 14" id="KW-0804">Transcription</keyword>
<dbReference type="GO" id="GO:0003700">
    <property type="term" value="F:DNA-binding transcription factor activity"/>
    <property type="evidence" value="ECO:0007669"/>
    <property type="project" value="InterPro"/>
</dbReference>
<feature type="domain" description="Response regulatory" evidence="17">
    <location>
        <begin position="8"/>
        <end position="125"/>
    </location>
</feature>
<evidence type="ECO:0000259" key="17">
    <source>
        <dbReference type="PROSITE" id="PS50110"/>
    </source>
</evidence>